<comment type="caution">
    <text evidence="1">The sequence shown here is derived from an EMBL/GenBank/DDBJ whole genome shotgun (WGS) entry which is preliminary data.</text>
</comment>
<organism evidence="1 2">
    <name type="scientific">Argiope bruennichi</name>
    <name type="common">Wasp spider</name>
    <name type="synonym">Aranea bruennichi</name>
    <dbReference type="NCBI Taxonomy" id="94029"/>
    <lineage>
        <taxon>Eukaryota</taxon>
        <taxon>Metazoa</taxon>
        <taxon>Ecdysozoa</taxon>
        <taxon>Arthropoda</taxon>
        <taxon>Chelicerata</taxon>
        <taxon>Arachnida</taxon>
        <taxon>Araneae</taxon>
        <taxon>Araneomorphae</taxon>
        <taxon>Entelegynae</taxon>
        <taxon>Araneoidea</taxon>
        <taxon>Araneidae</taxon>
        <taxon>Argiope</taxon>
    </lineage>
</organism>
<protein>
    <submittedName>
        <fullName evidence="1">Uncharacterized protein</fullName>
    </submittedName>
</protein>
<dbReference type="Proteomes" id="UP000807504">
    <property type="component" value="Unassembled WGS sequence"/>
</dbReference>
<evidence type="ECO:0000313" key="1">
    <source>
        <dbReference type="EMBL" id="KAF8788942.1"/>
    </source>
</evidence>
<reference evidence="1" key="2">
    <citation type="submission" date="2020-06" db="EMBL/GenBank/DDBJ databases">
        <authorList>
            <person name="Sheffer M."/>
        </authorList>
    </citation>
    <scope>NUCLEOTIDE SEQUENCE</scope>
</reference>
<name>A0A8T0FF34_ARGBR</name>
<sequence>MAISNDQRVMIYDNDSSDGHDVYCYIPVRDLVGLNSRPFTVDYNTNCPDLSTSWRLGIVYKQNPETGNVTCFVTLNRTDVKVGYVKVFVLVSYLDANGLVVHYPKLIGTGQILAGDKIQGSSEEARHPGYRSYIFSLGLFLRVSMFFRNCHSEARLHAKARFCTGEKKMYRSKM</sequence>
<gene>
    <name evidence="1" type="ORF">HNY73_006929</name>
</gene>
<dbReference type="AlphaFoldDB" id="A0A8T0FF34"/>
<keyword evidence="2" id="KW-1185">Reference proteome</keyword>
<accession>A0A8T0FF34</accession>
<reference evidence="1" key="1">
    <citation type="journal article" date="2020" name="bioRxiv">
        <title>Chromosome-level reference genome of the European wasp spider Argiope bruennichi: a resource for studies on range expansion and evolutionary adaptation.</title>
        <authorList>
            <person name="Sheffer M.M."/>
            <person name="Hoppe A."/>
            <person name="Krehenwinkel H."/>
            <person name="Uhl G."/>
            <person name="Kuss A.W."/>
            <person name="Jensen L."/>
            <person name="Jensen C."/>
            <person name="Gillespie R.G."/>
            <person name="Hoff K.J."/>
            <person name="Prost S."/>
        </authorList>
    </citation>
    <scope>NUCLEOTIDE SEQUENCE</scope>
</reference>
<dbReference type="EMBL" id="JABXBU010000012">
    <property type="protein sequence ID" value="KAF8788942.1"/>
    <property type="molecule type" value="Genomic_DNA"/>
</dbReference>
<evidence type="ECO:0000313" key="2">
    <source>
        <dbReference type="Proteomes" id="UP000807504"/>
    </source>
</evidence>
<proteinExistence type="predicted"/>